<gene>
    <name evidence="3" type="ORF">JFN87_20220</name>
</gene>
<dbReference type="RefSeq" id="WP_209341918.1">
    <property type="nucleotide sequence ID" value="NZ_JAGIQL010000086.1"/>
</dbReference>
<evidence type="ECO:0000313" key="4">
    <source>
        <dbReference type="Proteomes" id="UP000670475"/>
    </source>
</evidence>
<evidence type="ECO:0000313" key="3">
    <source>
        <dbReference type="EMBL" id="MBP0459801.1"/>
    </source>
</evidence>
<comment type="caution">
    <text evidence="3">The sequence shown here is derived from an EMBL/GenBank/DDBJ whole genome shotgun (WGS) entry which is preliminary data.</text>
</comment>
<name>A0A940RX00_9ACTN</name>
<proteinExistence type="predicted"/>
<keyword evidence="1" id="KW-0808">Transferase</keyword>
<reference evidence="3" key="1">
    <citation type="submission" date="2021-03" db="EMBL/GenBank/DDBJ databases">
        <title>Whole genome sequence of Streptomyces bomunensis MMS17-BM035.</title>
        <authorList>
            <person name="Lee J.H."/>
        </authorList>
    </citation>
    <scope>NUCLEOTIDE SEQUENCE</scope>
    <source>
        <strain evidence="3">MMS17-BM035</strain>
    </source>
</reference>
<dbReference type="Proteomes" id="UP000670475">
    <property type="component" value="Unassembled WGS sequence"/>
</dbReference>
<dbReference type="EMBL" id="JAGIQL010000086">
    <property type="protein sequence ID" value="MBP0459801.1"/>
    <property type="molecule type" value="Genomic_DNA"/>
</dbReference>
<dbReference type="AlphaFoldDB" id="A0A940RX00"/>
<accession>A0A940RX00</accession>
<dbReference type="InterPro" id="IPR025184">
    <property type="entry name" value="AadA_C"/>
</dbReference>
<organism evidence="3 4">
    <name type="scientific">Streptomyces montanisoli</name>
    <dbReference type="NCBI Taxonomy" id="2798581"/>
    <lineage>
        <taxon>Bacteria</taxon>
        <taxon>Bacillati</taxon>
        <taxon>Actinomycetota</taxon>
        <taxon>Actinomycetes</taxon>
        <taxon>Kitasatosporales</taxon>
        <taxon>Streptomycetaceae</taxon>
        <taxon>Streptomyces</taxon>
    </lineage>
</organism>
<keyword evidence="4" id="KW-1185">Reference proteome</keyword>
<evidence type="ECO:0000259" key="2">
    <source>
        <dbReference type="Pfam" id="PF13427"/>
    </source>
</evidence>
<protein>
    <submittedName>
        <fullName evidence="3">DUF4111 domain-containing protein</fullName>
    </submittedName>
</protein>
<sequence length="267" mass="28562">MTLDPLVREVAGAYLTLADAAVPGLVQGLYLTGSVALGDFPRRGGDIDFVAVSAVPPSPAQTAALKQVHARLAGHVRRPFFEGPYVTWDELAGDPADAAPGPYAHRGGLLAAVPHGRQPATWQVLARHGVTLRGPHARDLTVDTSPGELVLWARESLTRYWRPWWERGSRLLTSEGLACLGAEAATWGVLGVSRAHRALATGEAVSKTAAGRYARAAFGPEHHRVLDECLRIRGGETGGRLYTNPLTRRRDVLAFVNAAIEDAPTHG</sequence>
<dbReference type="Pfam" id="PF13427">
    <property type="entry name" value="AadA_C"/>
    <property type="match status" value="1"/>
</dbReference>
<feature type="domain" description="Adenylyltransferase AadA C-terminal" evidence="2">
    <location>
        <begin position="188"/>
        <end position="237"/>
    </location>
</feature>
<evidence type="ECO:0000256" key="1">
    <source>
        <dbReference type="ARBA" id="ARBA00022679"/>
    </source>
</evidence>